<dbReference type="PANTHER" id="PTHR11774:SF6">
    <property type="entry name" value="PROTEIN FARNESYLTRANSFERASE SUBUNIT BETA"/>
    <property type="match status" value="1"/>
</dbReference>
<comment type="subunit">
    <text evidence="13">Heterodimer of FNTA and FNTB.</text>
</comment>
<dbReference type="GO" id="GO:0006629">
    <property type="term" value="P:lipid metabolic process"/>
    <property type="evidence" value="ECO:0007669"/>
    <property type="project" value="UniProtKB-KW"/>
</dbReference>
<dbReference type="GO" id="GO:0004660">
    <property type="term" value="F:protein farnesyltransferase activity"/>
    <property type="evidence" value="ECO:0007669"/>
    <property type="project" value="UniProtKB-UniRule"/>
</dbReference>
<dbReference type="InterPro" id="IPR001330">
    <property type="entry name" value="Prenyltrans"/>
</dbReference>
<evidence type="ECO:0000256" key="4">
    <source>
        <dbReference type="ARBA" id="ARBA00022553"/>
    </source>
</evidence>
<accession>A0A7M7JSL8</accession>
<keyword evidence="8" id="KW-0677">Repeat</keyword>
<evidence type="ECO:0000256" key="6">
    <source>
        <dbReference type="ARBA" id="ARBA00022679"/>
    </source>
</evidence>
<dbReference type="CDD" id="cd02893">
    <property type="entry name" value="FTase"/>
    <property type="match status" value="1"/>
</dbReference>
<evidence type="ECO:0000256" key="2">
    <source>
        <dbReference type="ARBA" id="ARBA00012702"/>
    </source>
</evidence>
<dbReference type="GO" id="GO:0008270">
    <property type="term" value="F:zinc ion binding"/>
    <property type="evidence" value="ECO:0007669"/>
    <property type="project" value="UniProtKB-UniRule"/>
</dbReference>
<dbReference type="PANTHER" id="PTHR11774">
    <property type="entry name" value="GERANYLGERANYL TRANSFERASE TYPE BETA SUBUNIT"/>
    <property type="match status" value="1"/>
</dbReference>
<keyword evidence="4" id="KW-0597">Phosphoprotein</keyword>
<evidence type="ECO:0000256" key="1">
    <source>
        <dbReference type="ARBA" id="ARBA00010497"/>
    </source>
</evidence>
<evidence type="ECO:0000313" key="16">
    <source>
        <dbReference type="EnsemblMetazoa" id="XP_022651788"/>
    </source>
</evidence>
<organism evidence="16 17">
    <name type="scientific">Varroa destructor</name>
    <name type="common">Honeybee mite</name>
    <dbReference type="NCBI Taxonomy" id="109461"/>
    <lineage>
        <taxon>Eukaryota</taxon>
        <taxon>Metazoa</taxon>
        <taxon>Ecdysozoa</taxon>
        <taxon>Arthropoda</taxon>
        <taxon>Chelicerata</taxon>
        <taxon>Arachnida</taxon>
        <taxon>Acari</taxon>
        <taxon>Parasitiformes</taxon>
        <taxon>Mesostigmata</taxon>
        <taxon>Gamasina</taxon>
        <taxon>Dermanyssoidea</taxon>
        <taxon>Varroidae</taxon>
        <taxon>Varroa</taxon>
    </lineage>
</organism>
<evidence type="ECO:0000256" key="11">
    <source>
        <dbReference type="ARBA" id="ARBA00050225"/>
    </source>
</evidence>
<evidence type="ECO:0000256" key="5">
    <source>
        <dbReference type="ARBA" id="ARBA00022602"/>
    </source>
</evidence>
<dbReference type="EC" id="2.5.1.58" evidence="2 14"/>
<dbReference type="EnsemblMetazoa" id="XM_022796053">
    <property type="protein sequence ID" value="XP_022651788"/>
    <property type="gene ID" value="LOC111246449"/>
</dbReference>
<keyword evidence="10" id="KW-0443">Lipid metabolism</keyword>
<name>A0A7M7JSL8_VARDE</name>
<comment type="function">
    <text evidence="14">Catalyzes the transfer of a farnesyl moiety from farnesyl diphosphate to a cysteine at the fourth position from the C-terminus of several proteins. The beta subunit is responsible for peptide-binding.</text>
</comment>
<evidence type="ECO:0000256" key="14">
    <source>
        <dbReference type="RuleBase" id="RU365056"/>
    </source>
</evidence>
<dbReference type="OMA" id="WCIYWIL"/>
<sequence length="426" mass="47325">MPITNIAGQGYCRRGSDSEFYTGETGTDDQRFETATSREQLEVEQLVANVVNELLLRHRNRHPTEPLPHLLRNKHTRFITRAILDGFPPSYQNLDASGPWLCYWTVHAMNLLGITLADSTKSAFVRYLNQCKHPQGGYGGGPRQIAHLAATYGAVNCLISLGTREAYDSIDREKLLPFLVRLHQSDGSFIMHEGGEVDVRGTYCALAVARLTNLLCEELTNKSAEFVLECQSYEGGFGGLPGLEAHGGYTFCSIAALAILEAVTRCDLPKLLNWLIMRQCPFEGGFNGRTNKLVDTCYSFWQAGAIPIVYRALSLNEKYVDALPVDKWLFNQRALQEYILACCQAPNGGLIDKPGKPADYYHTCYALSGLSIAQHFTFLPEPSITLIGSHQNLVEITDPVHNLRQDFVEAGLAHFGRLPVPTLDQN</sequence>
<dbReference type="Pfam" id="PF00432">
    <property type="entry name" value="Prenyltrans"/>
    <property type="match status" value="1"/>
</dbReference>
<dbReference type="InParanoid" id="A0A7M7JSL8"/>
<evidence type="ECO:0000256" key="7">
    <source>
        <dbReference type="ARBA" id="ARBA00022723"/>
    </source>
</evidence>
<comment type="function">
    <text evidence="12">Essential subunit of the farnesyltransferase complex. Catalyzes the transfer of a farnesyl moiety from farnesyl diphosphate to a cysteine at the fourth position from the C-terminus of several proteins having the C-terminal sequence Cys-aliphatic-aliphatic-X.</text>
</comment>
<dbReference type="SUPFAM" id="SSF48239">
    <property type="entry name" value="Terpenoid cyclases/Protein prenyltransferases"/>
    <property type="match status" value="1"/>
</dbReference>
<evidence type="ECO:0000259" key="15">
    <source>
        <dbReference type="Pfam" id="PF00432"/>
    </source>
</evidence>
<proteinExistence type="inferred from homology"/>
<dbReference type="OrthoDB" id="10261146at2759"/>
<protein>
    <recommendedName>
        <fullName evidence="3 14">Protein farnesyltransferase subunit beta</fullName>
        <shortName evidence="14">FTase-beta</shortName>
        <ecNumber evidence="2 14">2.5.1.58</ecNumber>
    </recommendedName>
</protein>
<evidence type="ECO:0000256" key="10">
    <source>
        <dbReference type="ARBA" id="ARBA00023098"/>
    </source>
</evidence>
<keyword evidence="5 14" id="KW-0637">Prenyltransferase</keyword>
<keyword evidence="17" id="KW-1185">Reference proteome</keyword>
<comment type="similarity">
    <text evidence="1 14">Belongs to the protein prenyltransferase subunit beta family.</text>
</comment>
<evidence type="ECO:0000256" key="13">
    <source>
        <dbReference type="ARBA" id="ARBA00064192"/>
    </source>
</evidence>
<dbReference type="FunFam" id="1.50.10.20:FF:000007">
    <property type="entry name" value="Protein farnesyltransferase subunit beta"/>
    <property type="match status" value="1"/>
</dbReference>
<reference evidence="16" key="1">
    <citation type="submission" date="2021-01" db="UniProtKB">
        <authorList>
            <consortium name="EnsemblMetazoa"/>
        </authorList>
    </citation>
    <scope>IDENTIFICATION</scope>
</reference>
<comment type="cofactor">
    <cofactor evidence="14">
        <name>Zn(2+)</name>
        <dbReference type="ChEBI" id="CHEBI:29105"/>
    </cofactor>
    <text evidence="14">Binds 1 zinc ion per subunit.</text>
</comment>
<keyword evidence="9 14" id="KW-0862">Zinc</keyword>
<keyword evidence="6 14" id="KW-0808">Transferase</keyword>
<dbReference type="AlphaFoldDB" id="A0A7M7JSL8"/>
<dbReference type="InterPro" id="IPR045089">
    <property type="entry name" value="PGGT1B-like"/>
</dbReference>
<dbReference type="RefSeq" id="XP_022651788.1">
    <property type="nucleotide sequence ID" value="XM_022796053.1"/>
</dbReference>
<evidence type="ECO:0000256" key="3">
    <source>
        <dbReference type="ARBA" id="ARBA00015798"/>
    </source>
</evidence>
<dbReference type="InterPro" id="IPR008930">
    <property type="entry name" value="Terpenoid_cyclase/PrenylTrfase"/>
</dbReference>
<evidence type="ECO:0000313" key="17">
    <source>
        <dbReference type="Proteomes" id="UP000594260"/>
    </source>
</evidence>
<dbReference type="InterPro" id="IPR026872">
    <property type="entry name" value="FTB"/>
</dbReference>
<keyword evidence="7 14" id="KW-0479">Metal-binding</keyword>
<evidence type="ECO:0000256" key="12">
    <source>
        <dbReference type="ARBA" id="ARBA00055850"/>
    </source>
</evidence>
<evidence type="ECO:0000256" key="9">
    <source>
        <dbReference type="ARBA" id="ARBA00022833"/>
    </source>
</evidence>
<dbReference type="GeneID" id="111246449"/>
<comment type="catalytic activity">
    <reaction evidence="11">
        <text>L-cysteinyl-[protein] + (2E,6E)-farnesyl diphosphate = S-(2E,6E)-farnesyl-L-cysteinyl-[protein] + diphosphate</text>
        <dbReference type="Rhea" id="RHEA:13345"/>
        <dbReference type="Rhea" id="RHEA-COMP:10131"/>
        <dbReference type="Rhea" id="RHEA-COMP:11535"/>
        <dbReference type="ChEBI" id="CHEBI:29950"/>
        <dbReference type="ChEBI" id="CHEBI:33019"/>
        <dbReference type="ChEBI" id="CHEBI:86019"/>
        <dbReference type="ChEBI" id="CHEBI:175763"/>
        <dbReference type="EC" id="2.5.1.58"/>
    </reaction>
</comment>
<dbReference type="GO" id="GO:0097354">
    <property type="term" value="P:prenylation"/>
    <property type="evidence" value="ECO:0007669"/>
    <property type="project" value="UniProtKB-UniRule"/>
</dbReference>
<dbReference type="Gene3D" id="1.50.10.20">
    <property type="match status" value="1"/>
</dbReference>
<dbReference type="CTD" id="2342"/>
<dbReference type="FunCoup" id="A0A7M7JSL8">
    <property type="interactions" value="686"/>
</dbReference>
<dbReference type="GO" id="GO:0005965">
    <property type="term" value="C:protein farnesyltransferase complex"/>
    <property type="evidence" value="ECO:0007669"/>
    <property type="project" value="UniProtKB-UniRule"/>
</dbReference>
<dbReference type="Proteomes" id="UP000594260">
    <property type="component" value="Unplaced"/>
</dbReference>
<feature type="domain" description="Prenyltransferase alpha-alpha toroid" evidence="15">
    <location>
        <begin position="70"/>
        <end position="402"/>
    </location>
</feature>
<dbReference type="KEGG" id="vde:111246449"/>
<evidence type="ECO:0000256" key="8">
    <source>
        <dbReference type="ARBA" id="ARBA00022737"/>
    </source>
</evidence>
<comment type="subunit">
    <text evidence="14">Heterodimer of an alpha and a beta subunit.</text>
</comment>